<dbReference type="Proteomes" id="UP000199561">
    <property type="component" value="Unassembled WGS sequence"/>
</dbReference>
<dbReference type="SUPFAM" id="SSF48150">
    <property type="entry name" value="DNA-glycosylase"/>
    <property type="match status" value="1"/>
</dbReference>
<dbReference type="FunFam" id="1.10.340.30:FF:000004">
    <property type="entry name" value="DNA-3-methyladenine glycosylase II"/>
    <property type="match status" value="1"/>
</dbReference>
<dbReference type="InterPro" id="IPR051912">
    <property type="entry name" value="Alkylbase_DNA_Glycosylase/TA"/>
</dbReference>
<organism evidence="7 8">
    <name type="scientific">Nitrosomonas nitrosa</name>
    <dbReference type="NCBI Taxonomy" id="52442"/>
    <lineage>
        <taxon>Bacteria</taxon>
        <taxon>Pseudomonadati</taxon>
        <taxon>Pseudomonadota</taxon>
        <taxon>Betaproteobacteria</taxon>
        <taxon>Nitrosomonadales</taxon>
        <taxon>Nitrosomonadaceae</taxon>
        <taxon>Nitrosomonas</taxon>
    </lineage>
</organism>
<dbReference type="EMBL" id="FOUF01000008">
    <property type="protein sequence ID" value="SFM15136.1"/>
    <property type="molecule type" value="Genomic_DNA"/>
</dbReference>
<evidence type="ECO:0000256" key="1">
    <source>
        <dbReference type="ARBA" id="ARBA00000086"/>
    </source>
</evidence>
<dbReference type="STRING" id="52442.SAMN05421880_1088"/>
<sequence>MVLQTQQTLPTFWAQATHELAKRDLVMQRLITQFSDSAPQSRGNAFVTLARAIIGQQISVKAAASTWQKLSMALMEVTPAHLINTNTETLRSCGLSSRKISYLQDLSRHFLDEGYNEAIWQKMSDEALISHLVQIRGIGRWTAEMFLIFYMQRPDVLPVDDIGLQRAVSIHYNCEQPIEKSMLQSIAINWRPWRTVATWYLWRSLDPIPVDY</sequence>
<evidence type="ECO:0000313" key="8">
    <source>
        <dbReference type="Proteomes" id="UP000199561"/>
    </source>
</evidence>
<comment type="catalytic activity">
    <reaction evidence="1">
        <text>Hydrolysis of alkylated DNA, releasing 3-methyladenine, 3-methylguanine, 7-methylguanine and 7-methyladenine.</text>
        <dbReference type="EC" id="3.2.2.21"/>
    </reaction>
</comment>
<dbReference type="PANTHER" id="PTHR43003:SF5">
    <property type="entry name" value="DNA-3-METHYLADENINE GLYCOSYLASE"/>
    <property type="match status" value="1"/>
</dbReference>
<name>A0A1I4NI53_9PROT</name>
<dbReference type="GO" id="GO:0006307">
    <property type="term" value="P:DNA alkylation repair"/>
    <property type="evidence" value="ECO:0007669"/>
    <property type="project" value="TreeGrafter"/>
</dbReference>
<evidence type="ECO:0000256" key="3">
    <source>
        <dbReference type="ARBA" id="ARBA00012000"/>
    </source>
</evidence>
<dbReference type="CDD" id="cd00056">
    <property type="entry name" value="ENDO3c"/>
    <property type="match status" value="1"/>
</dbReference>
<evidence type="ECO:0000256" key="4">
    <source>
        <dbReference type="ARBA" id="ARBA00022763"/>
    </source>
</evidence>
<evidence type="ECO:0000256" key="5">
    <source>
        <dbReference type="ARBA" id="ARBA00023204"/>
    </source>
</evidence>
<accession>A0A1I4NI53</accession>
<dbReference type="PANTHER" id="PTHR43003">
    <property type="entry name" value="DNA-3-METHYLADENINE GLYCOSYLASE"/>
    <property type="match status" value="1"/>
</dbReference>
<evidence type="ECO:0000256" key="2">
    <source>
        <dbReference type="ARBA" id="ARBA00010817"/>
    </source>
</evidence>
<dbReference type="Gene3D" id="1.10.1670.40">
    <property type="match status" value="1"/>
</dbReference>
<evidence type="ECO:0000259" key="6">
    <source>
        <dbReference type="SMART" id="SM00478"/>
    </source>
</evidence>
<dbReference type="EC" id="3.2.2.21" evidence="3"/>
<dbReference type="InterPro" id="IPR011257">
    <property type="entry name" value="DNA_glycosylase"/>
</dbReference>
<dbReference type="RefSeq" id="WP_090667256.1">
    <property type="nucleotide sequence ID" value="NZ_FOUF01000008.1"/>
</dbReference>
<protein>
    <recommendedName>
        <fullName evidence="3">DNA-3-methyladenine glycosylase II</fullName>
        <ecNumber evidence="3">3.2.2.21</ecNumber>
    </recommendedName>
</protein>
<dbReference type="InterPro" id="IPR003265">
    <property type="entry name" value="HhH-GPD_domain"/>
</dbReference>
<dbReference type="SMART" id="SM00478">
    <property type="entry name" value="ENDO3c"/>
    <property type="match status" value="1"/>
</dbReference>
<dbReference type="GO" id="GO:0032993">
    <property type="term" value="C:protein-DNA complex"/>
    <property type="evidence" value="ECO:0007669"/>
    <property type="project" value="TreeGrafter"/>
</dbReference>
<keyword evidence="4" id="KW-0227">DNA damage</keyword>
<dbReference type="Gene3D" id="1.10.340.30">
    <property type="entry name" value="Hypothetical protein, domain 2"/>
    <property type="match status" value="1"/>
</dbReference>
<evidence type="ECO:0000313" key="7">
    <source>
        <dbReference type="EMBL" id="SFM15136.1"/>
    </source>
</evidence>
<dbReference type="GO" id="GO:0043916">
    <property type="term" value="F:DNA-7-methylguanine glycosylase activity"/>
    <property type="evidence" value="ECO:0007669"/>
    <property type="project" value="TreeGrafter"/>
</dbReference>
<feature type="domain" description="HhH-GPD" evidence="6">
    <location>
        <begin position="54"/>
        <end position="206"/>
    </location>
</feature>
<comment type="similarity">
    <text evidence="2">Belongs to the alkylbase DNA glycosidase AlkA family.</text>
</comment>
<keyword evidence="5" id="KW-0234">DNA repair</keyword>
<dbReference type="GO" id="GO:0005737">
    <property type="term" value="C:cytoplasm"/>
    <property type="evidence" value="ECO:0007669"/>
    <property type="project" value="TreeGrafter"/>
</dbReference>
<keyword evidence="8" id="KW-1185">Reference proteome</keyword>
<dbReference type="GO" id="GO:0032131">
    <property type="term" value="F:alkylated DNA binding"/>
    <property type="evidence" value="ECO:0007669"/>
    <property type="project" value="TreeGrafter"/>
</dbReference>
<reference evidence="7 8" key="1">
    <citation type="submission" date="2016-10" db="EMBL/GenBank/DDBJ databases">
        <authorList>
            <person name="de Groot N.N."/>
        </authorList>
    </citation>
    <scope>NUCLEOTIDE SEQUENCE [LARGE SCALE GENOMIC DNA]</scope>
    <source>
        <strain evidence="7 8">Nm146</strain>
    </source>
</reference>
<dbReference type="GO" id="GO:0006285">
    <property type="term" value="P:base-excision repair, AP site formation"/>
    <property type="evidence" value="ECO:0007669"/>
    <property type="project" value="TreeGrafter"/>
</dbReference>
<dbReference type="Pfam" id="PF00730">
    <property type="entry name" value="HhH-GPD"/>
    <property type="match status" value="1"/>
</dbReference>
<gene>
    <name evidence="7" type="ORF">SAMN05421880_1088</name>
</gene>
<dbReference type="GO" id="GO:0008725">
    <property type="term" value="F:DNA-3-methyladenine glycosylase activity"/>
    <property type="evidence" value="ECO:0007669"/>
    <property type="project" value="TreeGrafter"/>
</dbReference>
<proteinExistence type="inferred from homology"/>
<dbReference type="AlphaFoldDB" id="A0A1I4NI53"/>